<sequence length="113" mass="12173">MEDPEDGGERGVWVNGDDQLLVVHVGGEMDIDRVSMLRGALHAAITQPGGPDEIVVDLSELSFCDSSGLNGLIQARHTAAEHGRHISLRAPQPQFRRLLEMTGADALFTITDA</sequence>
<evidence type="ECO:0000259" key="3">
    <source>
        <dbReference type="PROSITE" id="PS50801"/>
    </source>
</evidence>
<dbReference type="InterPro" id="IPR002645">
    <property type="entry name" value="STAS_dom"/>
</dbReference>
<dbReference type="STRING" id="36818.BGK67_30840"/>
<dbReference type="Proteomes" id="UP000095705">
    <property type="component" value="Unassembled WGS sequence"/>
</dbReference>
<name>A0A1E5Q345_9ACTN</name>
<evidence type="ECO:0000256" key="2">
    <source>
        <dbReference type="RuleBase" id="RU003749"/>
    </source>
</evidence>
<evidence type="ECO:0000313" key="5">
    <source>
        <dbReference type="Proteomes" id="UP000095705"/>
    </source>
</evidence>
<keyword evidence="5" id="KW-1185">Reference proteome</keyword>
<protein>
    <recommendedName>
        <fullName evidence="2">Anti-sigma factor antagonist</fullName>
    </recommendedName>
</protein>
<dbReference type="Gene3D" id="3.30.750.24">
    <property type="entry name" value="STAS domain"/>
    <property type="match status" value="1"/>
</dbReference>
<dbReference type="AlphaFoldDB" id="A0A1E5Q345"/>
<dbReference type="CDD" id="cd07043">
    <property type="entry name" value="STAS_anti-anti-sigma_factors"/>
    <property type="match status" value="1"/>
</dbReference>
<dbReference type="InterPro" id="IPR036513">
    <property type="entry name" value="STAS_dom_sf"/>
</dbReference>
<dbReference type="EMBL" id="MEHK01000001">
    <property type="protein sequence ID" value="OEJ36090.1"/>
    <property type="molecule type" value="Genomic_DNA"/>
</dbReference>
<evidence type="ECO:0000256" key="1">
    <source>
        <dbReference type="ARBA" id="ARBA00009013"/>
    </source>
</evidence>
<dbReference type="NCBIfam" id="TIGR00377">
    <property type="entry name" value="ant_ant_sig"/>
    <property type="match status" value="1"/>
</dbReference>
<dbReference type="RefSeq" id="WP_069924267.1">
    <property type="nucleotide sequence ID" value="NZ_MEHK01000001.1"/>
</dbReference>
<dbReference type="InterPro" id="IPR003658">
    <property type="entry name" value="Anti-sigma_ant"/>
</dbReference>
<comment type="similarity">
    <text evidence="1 2">Belongs to the anti-sigma-factor antagonist family.</text>
</comment>
<organism evidence="4 5">
    <name type="scientific">Streptomyces subrutilus</name>
    <dbReference type="NCBI Taxonomy" id="36818"/>
    <lineage>
        <taxon>Bacteria</taxon>
        <taxon>Bacillati</taxon>
        <taxon>Actinomycetota</taxon>
        <taxon>Actinomycetes</taxon>
        <taxon>Kitasatosporales</taxon>
        <taxon>Streptomycetaceae</taxon>
        <taxon>Streptomyces</taxon>
    </lineage>
</organism>
<accession>A0A1E5Q345</accession>
<dbReference type="OrthoDB" id="4230314at2"/>
<comment type="caution">
    <text evidence="4">The sequence shown here is derived from an EMBL/GenBank/DDBJ whole genome shotgun (WGS) entry which is preliminary data.</text>
</comment>
<dbReference type="Pfam" id="PF13466">
    <property type="entry name" value="STAS_2"/>
    <property type="match status" value="1"/>
</dbReference>
<dbReference type="PANTHER" id="PTHR33495">
    <property type="entry name" value="ANTI-SIGMA FACTOR ANTAGONIST TM_1081-RELATED-RELATED"/>
    <property type="match status" value="1"/>
</dbReference>
<dbReference type="InterPro" id="IPR058548">
    <property type="entry name" value="MlaB-like_STAS"/>
</dbReference>
<dbReference type="SUPFAM" id="SSF52091">
    <property type="entry name" value="SpoIIaa-like"/>
    <property type="match status" value="1"/>
</dbReference>
<proteinExistence type="inferred from homology"/>
<gene>
    <name evidence="4" type="ORF">BGK67_30840</name>
</gene>
<reference evidence="4 5" key="1">
    <citation type="submission" date="2016-08" db="EMBL/GenBank/DDBJ databases">
        <title>The complete genome of Streptomyces subrutilus 10-1-1.</title>
        <authorList>
            <person name="Chen X."/>
        </authorList>
    </citation>
    <scope>NUCLEOTIDE SEQUENCE [LARGE SCALE GENOMIC DNA]</scope>
    <source>
        <strain evidence="4 5">10-1-1</strain>
    </source>
</reference>
<dbReference type="GO" id="GO:0043856">
    <property type="term" value="F:anti-sigma factor antagonist activity"/>
    <property type="evidence" value="ECO:0007669"/>
    <property type="project" value="InterPro"/>
</dbReference>
<evidence type="ECO:0000313" key="4">
    <source>
        <dbReference type="EMBL" id="OEJ36090.1"/>
    </source>
</evidence>
<feature type="domain" description="STAS" evidence="3">
    <location>
        <begin position="18"/>
        <end position="113"/>
    </location>
</feature>
<dbReference type="PANTHER" id="PTHR33495:SF2">
    <property type="entry name" value="ANTI-SIGMA FACTOR ANTAGONIST TM_1081-RELATED"/>
    <property type="match status" value="1"/>
</dbReference>
<dbReference type="PROSITE" id="PS50801">
    <property type="entry name" value="STAS"/>
    <property type="match status" value="1"/>
</dbReference>